<sequence>MRNTVAFGPIFPGQVEMSHLPNEFIAIEDLDKCTEIYVRALSNLLTRENKG</sequence>
<gene>
    <name evidence="1" type="ORF">F8C90_07390</name>
</gene>
<evidence type="ECO:0000313" key="1">
    <source>
        <dbReference type="EMBL" id="KAB1640169.1"/>
    </source>
</evidence>
<name>A0A6N6NL01_9ACTN</name>
<dbReference type="RefSeq" id="WP_158049886.1">
    <property type="nucleotide sequence ID" value="NZ_DBFAZM010000142.1"/>
</dbReference>
<comment type="caution">
    <text evidence="1">The sequence shown here is derived from an EMBL/GenBank/DDBJ whole genome shotgun (WGS) entry which is preliminary data.</text>
</comment>
<proteinExistence type="predicted"/>
<reference evidence="1 2" key="1">
    <citation type="submission" date="2019-09" db="EMBL/GenBank/DDBJ databases">
        <title>Whole genome shotgun sequencing (WGS) of Ellagibacter isourolithinifaciens DSM 104140(T) and Adlercreutzia muris DSM 29508(T).</title>
        <authorList>
            <person name="Stoll D.A."/>
            <person name="Danylec N."/>
            <person name="Huch M."/>
        </authorList>
    </citation>
    <scope>NUCLEOTIDE SEQUENCE [LARGE SCALE GENOMIC DNA]</scope>
    <source>
        <strain evidence="1 2">DSM 104140</strain>
    </source>
</reference>
<organism evidence="1 2">
    <name type="scientific">Ellagibacter isourolithinifaciens</name>
    <dbReference type="NCBI Taxonomy" id="2137581"/>
    <lineage>
        <taxon>Bacteria</taxon>
        <taxon>Bacillati</taxon>
        <taxon>Actinomycetota</taxon>
        <taxon>Coriobacteriia</taxon>
        <taxon>Eggerthellales</taxon>
        <taxon>Eggerthellaceae</taxon>
        <taxon>Ellagibacter</taxon>
    </lineage>
</organism>
<keyword evidence="2" id="KW-1185">Reference proteome</keyword>
<dbReference type="AlphaFoldDB" id="A0A6N6NL01"/>
<protein>
    <submittedName>
        <fullName evidence="1">M20 family metallopeptidase</fullName>
    </submittedName>
</protein>
<dbReference type="SUPFAM" id="SSF53187">
    <property type="entry name" value="Zn-dependent exopeptidases"/>
    <property type="match status" value="1"/>
</dbReference>
<dbReference type="OrthoDB" id="7055905at2"/>
<dbReference type="GeneID" id="98658230"/>
<dbReference type="Proteomes" id="UP000468668">
    <property type="component" value="Unassembled WGS sequence"/>
</dbReference>
<evidence type="ECO:0000313" key="2">
    <source>
        <dbReference type="Proteomes" id="UP000468668"/>
    </source>
</evidence>
<dbReference type="EMBL" id="WAJR01000017">
    <property type="protein sequence ID" value="KAB1640169.1"/>
    <property type="molecule type" value="Genomic_DNA"/>
</dbReference>
<dbReference type="Gene3D" id="3.40.630.10">
    <property type="entry name" value="Zn peptidases"/>
    <property type="match status" value="1"/>
</dbReference>
<accession>A0A6N6NL01</accession>